<dbReference type="eggNOG" id="ENOG502QTS0">
    <property type="taxonomic scope" value="Eukaryota"/>
</dbReference>
<reference evidence="1 2" key="1">
    <citation type="journal article" date="2011" name="Science">
        <title>The ecoresponsive genome of Daphnia pulex.</title>
        <authorList>
            <person name="Colbourne J.K."/>
            <person name="Pfrender M.E."/>
            <person name="Gilbert D."/>
            <person name="Thomas W.K."/>
            <person name="Tucker A."/>
            <person name="Oakley T.H."/>
            <person name="Tokishita S."/>
            <person name="Aerts A."/>
            <person name="Arnold G.J."/>
            <person name="Basu M.K."/>
            <person name="Bauer D.J."/>
            <person name="Caceres C.E."/>
            <person name="Carmel L."/>
            <person name="Casola C."/>
            <person name="Choi J.H."/>
            <person name="Detter J.C."/>
            <person name="Dong Q."/>
            <person name="Dusheyko S."/>
            <person name="Eads B.D."/>
            <person name="Frohlich T."/>
            <person name="Geiler-Samerotte K.A."/>
            <person name="Gerlach D."/>
            <person name="Hatcher P."/>
            <person name="Jogdeo S."/>
            <person name="Krijgsveld J."/>
            <person name="Kriventseva E.V."/>
            <person name="Kultz D."/>
            <person name="Laforsch C."/>
            <person name="Lindquist E."/>
            <person name="Lopez J."/>
            <person name="Manak J.R."/>
            <person name="Muller J."/>
            <person name="Pangilinan J."/>
            <person name="Patwardhan R.P."/>
            <person name="Pitluck S."/>
            <person name="Pritham E.J."/>
            <person name="Rechtsteiner A."/>
            <person name="Rho M."/>
            <person name="Rogozin I.B."/>
            <person name="Sakarya O."/>
            <person name="Salamov A."/>
            <person name="Schaack S."/>
            <person name="Shapiro H."/>
            <person name="Shiga Y."/>
            <person name="Skalitzky C."/>
            <person name="Smith Z."/>
            <person name="Souvorov A."/>
            <person name="Sung W."/>
            <person name="Tang Z."/>
            <person name="Tsuchiya D."/>
            <person name="Tu H."/>
            <person name="Vos H."/>
            <person name="Wang M."/>
            <person name="Wolf Y.I."/>
            <person name="Yamagata H."/>
            <person name="Yamada T."/>
            <person name="Ye Y."/>
            <person name="Shaw J.R."/>
            <person name="Andrews J."/>
            <person name="Crease T.J."/>
            <person name="Tang H."/>
            <person name="Lucas S.M."/>
            <person name="Robertson H.M."/>
            <person name="Bork P."/>
            <person name="Koonin E.V."/>
            <person name="Zdobnov E.M."/>
            <person name="Grigoriev I.V."/>
            <person name="Lynch M."/>
            <person name="Boore J.L."/>
        </authorList>
    </citation>
    <scope>NUCLEOTIDE SEQUENCE [LARGE SCALE GENOMIC DNA]</scope>
</reference>
<dbReference type="GO" id="GO:0005940">
    <property type="term" value="C:septin ring"/>
    <property type="evidence" value="ECO:0000318"/>
    <property type="project" value="GO_Central"/>
</dbReference>
<dbReference type="GO" id="GO:0015630">
    <property type="term" value="C:microtubule cytoskeleton"/>
    <property type="evidence" value="ECO:0000318"/>
    <property type="project" value="GO_Central"/>
</dbReference>
<dbReference type="OrthoDB" id="8954335at2759"/>
<name>E9FWA5_DAPPU</name>
<dbReference type="GO" id="GO:0032153">
    <property type="term" value="C:cell division site"/>
    <property type="evidence" value="ECO:0000318"/>
    <property type="project" value="GO_Central"/>
</dbReference>
<evidence type="ECO:0000313" key="1">
    <source>
        <dbReference type="EMBL" id="EFX87857.1"/>
    </source>
</evidence>
<dbReference type="KEGG" id="dpx:DAPPUDRAFT_311239"/>
<organism evidence="1 2">
    <name type="scientific">Daphnia pulex</name>
    <name type="common">Water flea</name>
    <dbReference type="NCBI Taxonomy" id="6669"/>
    <lineage>
        <taxon>Eukaryota</taxon>
        <taxon>Metazoa</taxon>
        <taxon>Ecdysozoa</taxon>
        <taxon>Arthropoda</taxon>
        <taxon>Crustacea</taxon>
        <taxon>Branchiopoda</taxon>
        <taxon>Diplostraca</taxon>
        <taxon>Cladocera</taxon>
        <taxon>Anomopoda</taxon>
        <taxon>Daphniidae</taxon>
        <taxon>Daphnia</taxon>
    </lineage>
</organism>
<dbReference type="Proteomes" id="UP000000305">
    <property type="component" value="Unassembled WGS sequence"/>
</dbReference>
<proteinExistence type="predicted"/>
<dbReference type="EMBL" id="GL732526">
    <property type="protein sequence ID" value="EFX87857.1"/>
    <property type="molecule type" value="Genomic_DNA"/>
</dbReference>
<protein>
    <submittedName>
        <fullName evidence="1">Uncharacterized protein</fullName>
    </submittedName>
</protein>
<accession>E9FWA5</accession>
<gene>
    <name evidence="1" type="ORF">DAPPUDRAFT_311239</name>
</gene>
<dbReference type="GO" id="GO:0003924">
    <property type="term" value="F:GTPase activity"/>
    <property type="evidence" value="ECO:0000318"/>
    <property type="project" value="GO_Central"/>
</dbReference>
<dbReference type="GO" id="GO:0060090">
    <property type="term" value="F:molecular adaptor activity"/>
    <property type="evidence" value="ECO:0000318"/>
    <property type="project" value="GO_Central"/>
</dbReference>
<dbReference type="HOGENOM" id="CLU_014833_0_0_1"/>
<dbReference type="PhylomeDB" id="E9FWA5"/>
<sequence>MDVYNSPLNLSNGPISRNVKRFSLGKPNGAIQRRTVLVLGTGGQIHQIFINQIINYIVNVEKADNFRFLVEEETGQSNCISVYDIHQTEGFRIPFSLTIVVTPYSGESEDSGQLFRDRKVAEMFREFIEAKDGIQELDMICNVTLETGEIKQPFLSIFGKDVEKNINNWKLSVDFSSDNGPWQAVVHHFFTVLATMKTAPLLLTKMVLHERKKMEEVVDRLQPLVAAGSSKMEEMNKAKLTIAYCDYQLKIIEQEMYSNYMSSTASASCTCSELHCRMGPVDNHSVINFSGEGPWFDNPNHGDRQSYYFDEAKWNDMKSKGQQLVKILQKGLLKNGNAIRHHLNYIWRCIHRFNKFALHGNSFSNQKVFDLLLDAGQHLKELNF</sequence>
<keyword evidence="2" id="KW-1185">Reference proteome</keyword>
<dbReference type="GO" id="GO:0031105">
    <property type="term" value="C:septin complex"/>
    <property type="evidence" value="ECO:0000318"/>
    <property type="project" value="GO_Central"/>
</dbReference>
<dbReference type="GO" id="GO:0061640">
    <property type="term" value="P:cytoskeleton-dependent cytokinesis"/>
    <property type="evidence" value="ECO:0000318"/>
    <property type="project" value="GO_Central"/>
</dbReference>
<dbReference type="AlphaFoldDB" id="E9FWA5"/>
<evidence type="ECO:0000313" key="2">
    <source>
        <dbReference type="Proteomes" id="UP000000305"/>
    </source>
</evidence>
<dbReference type="InParanoid" id="E9FWA5"/>
<dbReference type="STRING" id="6669.E9FWA5"/>
<dbReference type="GO" id="GO:0008104">
    <property type="term" value="P:intracellular protein localization"/>
    <property type="evidence" value="ECO:0000318"/>
    <property type="project" value="GO_Central"/>
</dbReference>